<name>A0A6A5WW01_9PLEO</name>
<gene>
    <name evidence="2" type="ORF">P154DRAFT_56344</name>
</gene>
<sequence length="187" mass="20690">MNSLDHVHIVMSLRKIFLCISIGITHFGPAFALTLPRGAVSETAEIANFDSVVEGSKENLKRAQQDATEYAAGATTLVQALSDTPESGPWKRASRRRKPSKDEEKQPAALITIGESVPPPHDITFKAPEKPQPQEEPRAEELPALPPRGGLINVGARKTHRKRIEAQHENEPVFKQSGDEFELTWEQ</sequence>
<reference evidence="2" key="1">
    <citation type="journal article" date="2020" name="Stud. Mycol.">
        <title>101 Dothideomycetes genomes: a test case for predicting lifestyles and emergence of pathogens.</title>
        <authorList>
            <person name="Haridas S."/>
            <person name="Albert R."/>
            <person name="Binder M."/>
            <person name="Bloem J."/>
            <person name="Labutti K."/>
            <person name="Salamov A."/>
            <person name="Andreopoulos B."/>
            <person name="Baker S."/>
            <person name="Barry K."/>
            <person name="Bills G."/>
            <person name="Bluhm B."/>
            <person name="Cannon C."/>
            <person name="Castanera R."/>
            <person name="Culley D."/>
            <person name="Daum C."/>
            <person name="Ezra D."/>
            <person name="Gonzalez J."/>
            <person name="Henrissat B."/>
            <person name="Kuo A."/>
            <person name="Liang C."/>
            <person name="Lipzen A."/>
            <person name="Lutzoni F."/>
            <person name="Magnuson J."/>
            <person name="Mondo S."/>
            <person name="Nolan M."/>
            <person name="Ohm R."/>
            <person name="Pangilinan J."/>
            <person name="Park H.-J."/>
            <person name="Ramirez L."/>
            <person name="Alfaro M."/>
            <person name="Sun H."/>
            <person name="Tritt A."/>
            <person name="Yoshinaga Y."/>
            <person name="Zwiers L.-H."/>
            <person name="Turgeon B."/>
            <person name="Goodwin S."/>
            <person name="Spatafora J."/>
            <person name="Crous P."/>
            <person name="Grigoriev I."/>
        </authorList>
    </citation>
    <scope>NUCLEOTIDE SEQUENCE</scope>
    <source>
        <strain evidence="2">CBS 123094</strain>
    </source>
</reference>
<protein>
    <submittedName>
        <fullName evidence="2">Uncharacterized protein</fullName>
    </submittedName>
</protein>
<evidence type="ECO:0000313" key="3">
    <source>
        <dbReference type="Proteomes" id="UP000799779"/>
    </source>
</evidence>
<dbReference type="EMBL" id="ML977568">
    <property type="protein sequence ID" value="KAF2004321.1"/>
    <property type="molecule type" value="Genomic_DNA"/>
</dbReference>
<accession>A0A6A5WW01</accession>
<keyword evidence="3" id="KW-1185">Reference proteome</keyword>
<proteinExistence type="predicted"/>
<evidence type="ECO:0000313" key="2">
    <source>
        <dbReference type="EMBL" id="KAF2004321.1"/>
    </source>
</evidence>
<organism evidence="2 3">
    <name type="scientific">Amniculicola lignicola CBS 123094</name>
    <dbReference type="NCBI Taxonomy" id="1392246"/>
    <lineage>
        <taxon>Eukaryota</taxon>
        <taxon>Fungi</taxon>
        <taxon>Dikarya</taxon>
        <taxon>Ascomycota</taxon>
        <taxon>Pezizomycotina</taxon>
        <taxon>Dothideomycetes</taxon>
        <taxon>Pleosporomycetidae</taxon>
        <taxon>Pleosporales</taxon>
        <taxon>Amniculicolaceae</taxon>
        <taxon>Amniculicola</taxon>
    </lineage>
</organism>
<dbReference type="Proteomes" id="UP000799779">
    <property type="component" value="Unassembled WGS sequence"/>
</dbReference>
<dbReference type="AlphaFoldDB" id="A0A6A5WW01"/>
<feature type="region of interest" description="Disordered" evidence="1">
    <location>
        <begin position="167"/>
        <end position="187"/>
    </location>
</feature>
<evidence type="ECO:0000256" key="1">
    <source>
        <dbReference type="SAM" id="MobiDB-lite"/>
    </source>
</evidence>
<feature type="compositionally biased region" description="Basic and acidic residues" evidence="1">
    <location>
        <begin position="123"/>
        <end position="141"/>
    </location>
</feature>
<feature type="region of interest" description="Disordered" evidence="1">
    <location>
        <begin position="82"/>
        <end position="153"/>
    </location>
</feature>